<organism evidence="1 2">
    <name type="scientific">Melastoma candidum</name>
    <dbReference type="NCBI Taxonomy" id="119954"/>
    <lineage>
        <taxon>Eukaryota</taxon>
        <taxon>Viridiplantae</taxon>
        <taxon>Streptophyta</taxon>
        <taxon>Embryophyta</taxon>
        <taxon>Tracheophyta</taxon>
        <taxon>Spermatophyta</taxon>
        <taxon>Magnoliopsida</taxon>
        <taxon>eudicotyledons</taxon>
        <taxon>Gunneridae</taxon>
        <taxon>Pentapetalae</taxon>
        <taxon>rosids</taxon>
        <taxon>malvids</taxon>
        <taxon>Myrtales</taxon>
        <taxon>Melastomataceae</taxon>
        <taxon>Melastomatoideae</taxon>
        <taxon>Melastomateae</taxon>
        <taxon>Melastoma</taxon>
    </lineage>
</organism>
<name>A0ACB9RDR5_9MYRT</name>
<dbReference type="EMBL" id="CM042883">
    <property type="protein sequence ID" value="KAI4377050.1"/>
    <property type="molecule type" value="Genomic_DNA"/>
</dbReference>
<dbReference type="Proteomes" id="UP001057402">
    <property type="component" value="Chromosome 4"/>
</dbReference>
<evidence type="ECO:0000313" key="1">
    <source>
        <dbReference type="EMBL" id="KAI4377050.1"/>
    </source>
</evidence>
<protein>
    <submittedName>
        <fullName evidence="1">Uncharacterized protein</fullName>
    </submittedName>
</protein>
<gene>
    <name evidence="1" type="ORF">MLD38_014741</name>
</gene>
<reference evidence="2" key="1">
    <citation type="journal article" date="2023" name="Front. Plant Sci.">
        <title>Chromosomal-level genome assembly of Melastoma candidum provides insights into trichome evolution.</title>
        <authorList>
            <person name="Zhong Y."/>
            <person name="Wu W."/>
            <person name="Sun C."/>
            <person name="Zou P."/>
            <person name="Liu Y."/>
            <person name="Dai S."/>
            <person name="Zhou R."/>
        </authorList>
    </citation>
    <scope>NUCLEOTIDE SEQUENCE [LARGE SCALE GENOMIC DNA]</scope>
</reference>
<accession>A0ACB9RDR5</accession>
<evidence type="ECO:0000313" key="2">
    <source>
        <dbReference type="Proteomes" id="UP001057402"/>
    </source>
</evidence>
<sequence>MSAATPSSPPEGEIVEHIVLFKVKPSTPASMIADWLASLNSLAVSVPSVLHLVAAPILRTEATFTHLLHARYPDLAGLAGYSIHPEHVAIVQRAAPMCEDIMALDWMTQDPGSVESPVVGPGKAVKITFLKLKEELSEEKGKEAVADVITVMKEKDGIKGLEASTVGESFSPGRAKGFRIGSLAVFAGREEMMQAADYPERLERVVQEVIAVDFVVPEK</sequence>
<comment type="caution">
    <text evidence="1">The sequence shown here is derived from an EMBL/GenBank/DDBJ whole genome shotgun (WGS) entry which is preliminary data.</text>
</comment>
<keyword evidence="2" id="KW-1185">Reference proteome</keyword>
<proteinExistence type="predicted"/>